<dbReference type="SUPFAM" id="SSF47336">
    <property type="entry name" value="ACP-like"/>
    <property type="match status" value="1"/>
</dbReference>
<keyword evidence="4" id="KW-0677">Repeat</keyword>
<dbReference type="AlphaFoldDB" id="A0AAE9PYZ1"/>
<evidence type="ECO:0000256" key="1">
    <source>
        <dbReference type="ARBA" id="ARBA00001957"/>
    </source>
</evidence>
<name>A0AAE9PYZ1_PAEPO</name>
<dbReference type="EMBL" id="CP097770">
    <property type="protein sequence ID" value="UZP76609.1"/>
    <property type="molecule type" value="Genomic_DNA"/>
</dbReference>
<evidence type="ECO:0000256" key="4">
    <source>
        <dbReference type="ARBA" id="ARBA00022737"/>
    </source>
</evidence>
<dbReference type="InterPro" id="IPR020806">
    <property type="entry name" value="PKS_PP-bd"/>
</dbReference>
<dbReference type="InterPro" id="IPR036736">
    <property type="entry name" value="ACP-like_sf"/>
</dbReference>
<evidence type="ECO:0000256" key="3">
    <source>
        <dbReference type="ARBA" id="ARBA00022553"/>
    </source>
</evidence>
<evidence type="ECO:0000259" key="5">
    <source>
        <dbReference type="PROSITE" id="PS50075"/>
    </source>
</evidence>
<dbReference type="PROSITE" id="PS50075">
    <property type="entry name" value="CARRIER"/>
    <property type="match status" value="1"/>
</dbReference>
<dbReference type="GO" id="GO:0031177">
    <property type="term" value="F:phosphopantetheine binding"/>
    <property type="evidence" value="ECO:0007669"/>
    <property type="project" value="InterPro"/>
</dbReference>
<proteinExistence type="predicted"/>
<dbReference type="Gene3D" id="1.10.1200.10">
    <property type="entry name" value="ACP-like"/>
    <property type="match status" value="1"/>
</dbReference>
<dbReference type="FunFam" id="1.10.1200.10:FF:000005">
    <property type="entry name" value="Nonribosomal peptide synthetase 1"/>
    <property type="match status" value="1"/>
</dbReference>
<organism evidence="6">
    <name type="scientific">Paenibacillus polymyxa</name>
    <name type="common">Bacillus polymyxa</name>
    <dbReference type="NCBI Taxonomy" id="1406"/>
    <lineage>
        <taxon>Bacteria</taxon>
        <taxon>Bacillati</taxon>
        <taxon>Bacillota</taxon>
        <taxon>Bacilli</taxon>
        <taxon>Bacillales</taxon>
        <taxon>Paenibacillaceae</taxon>
        <taxon>Paenibacillus</taxon>
    </lineage>
</organism>
<accession>A0AAE9PYZ1</accession>
<dbReference type="PANTHER" id="PTHR45527:SF1">
    <property type="entry name" value="FATTY ACID SYNTHASE"/>
    <property type="match status" value="1"/>
</dbReference>
<dbReference type="InterPro" id="IPR009081">
    <property type="entry name" value="PP-bd_ACP"/>
</dbReference>
<dbReference type="GO" id="GO:0043041">
    <property type="term" value="P:amino acid activation for nonribosomal peptide biosynthetic process"/>
    <property type="evidence" value="ECO:0007669"/>
    <property type="project" value="TreeGrafter"/>
</dbReference>
<dbReference type="PANTHER" id="PTHR45527">
    <property type="entry name" value="NONRIBOSOMAL PEPTIDE SYNTHETASE"/>
    <property type="match status" value="1"/>
</dbReference>
<reference evidence="6" key="1">
    <citation type="submission" date="2022-11" db="EMBL/GenBank/DDBJ databases">
        <authorList>
            <person name="Vasilchenko N.G."/>
            <person name="Prazdnova E.V."/>
            <person name="Gorovtsov A.V."/>
            <person name="Chistyakov V.A."/>
            <person name="Pak M.L."/>
        </authorList>
    </citation>
    <scope>NUCLEOTIDE SEQUENCE</scope>
    <source>
        <strain evidence="6">R 4.5</strain>
    </source>
</reference>
<dbReference type="GO" id="GO:0005829">
    <property type="term" value="C:cytosol"/>
    <property type="evidence" value="ECO:0007669"/>
    <property type="project" value="TreeGrafter"/>
</dbReference>
<keyword evidence="2" id="KW-0596">Phosphopantetheine</keyword>
<gene>
    <name evidence="6" type="ORF">MF626_05180</name>
</gene>
<keyword evidence="3" id="KW-0597">Phosphoprotein</keyword>
<evidence type="ECO:0000313" key="6">
    <source>
        <dbReference type="EMBL" id="UZP76609.1"/>
    </source>
</evidence>
<comment type="cofactor">
    <cofactor evidence="1">
        <name>pantetheine 4'-phosphate</name>
        <dbReference type="ChEBI" id="CHEBI:47942"/>
    </cofactor>
</comment>
<evidence type="ECO:0000256" key="2">
    <source>
        <dbReference type="ARBA" id="ARBA00022450"/>
    </source>
</evidence>
<dbReference type="SMART" id="SM00823">
    <property type="entry name" value="PKS_PP"/>
    <property type="match status" value="1"/>
</dbReference>
<dbReference type="GO" id="GO:0044550">
    <property type="term" value="P:secondary metabolite biosynthetic process"/>
    <property type="evidence" value="ECO:0007669"/>
    <property type="project" value="TreeGrafter"/>
</dbReference>
<sequence length="128" mass="14503">MVLIWQDILGVARVGVRDNFFEIGGHSLRATVLVSRIHKELGCSISLREVFQSPTVESLAQLVKKHIPTMYESIPQATESEAYPVSSAQKRLYVLRQMDGESSATICQGSSQWMDRWIARGWSLRSRH</sequence>
<dbReference type="Pfam" id="PF00550">
    <property type="entry name" value="PP-binding"/>
    <property type="match status" value="1"/>
</dbReference>
<protein>
    <submittedName>
        <fullName evidence="6">Phosphopantetheine-binding protein</fullName>
    </submittedName>
</protein>
<feature type="domain" description="Carrier" evidence="5">
    <location>
        <begin position="1"/>
        <end position="67"/>
    </location>
</feature>